<evidence type="ECO:0000313" key="1">
    <source>
        <dbReference type="EMBL" id="ABW30942.1"/>
    </source>
</evidence>
<gene>
    <name evidence="1" type="ordered locus">AM1_6010</name>
</gene>
<name>B0C2Q4_ACAM1</name>
<proteinExistence type="predicted"/>
<accession>B0C2Q4</accession>
<dbReference type="Proteomes" id="UP000000268">
    <property type="component" value="Chromosome"/>
</dbReference>
<dbReference type="KEGG" id="amr:AM1_6010"/>
<keyword evidence="2" id="KW-1185">Reference proteome</keyword>
<protein>
    <recommendedName>
        <fullName evidence="3">SGNH hydrolase-type esterase domain-containing protein</fullName>
    </recommendedName>
</protein>
<dbReference type="OrthoDB" id="9155736at2"/>
<organism evidence="1 2">
    <name type="scientific">Acaryochloris marina (strain MBIC 11017)</name>
    <dbReference type="NCBI Taxonomy" id="329726"/>
    <lineage>
        <taxon>Bacteria</taxon>
        <taxon>Bacillati</taxon>
        <taxon>Cyanobacteriota</taxon>
        <taxon>Cyanophyceae</taxon>
        <taxon>Acaryochloridales</taxon>
        <taxon>Acaryochloridaceae</taxon>
        <taxon>Acaryochloris</taxon>
    </lineage>
</organism>
<dbReference type="SUPFAM" id="SSF52266">
    <property type="entry name" value="SGNH hydrolase"/>
    <property type="match status" value="1"/>
</dbReference>
<dbReference type="eggNOG" id="ENOG5032ZWX">
    <property type="taxonomic scope" value="Bacteria"/>
</dbReference>
<reference evidence="1 2" key="1">
    <citation type="journal article" date="2008" name="Proc. Natl. Acad. Sci. U.S.A.">
        <title>Niche adaptation and genome expansion in the chlorophyll d-producing cyanobacterium Acaryochloris marina.</title>
        <authorList>
            <person name="Swingley W.D."/>
            <person name="Chen M."/>
            <person name="Cheung P.C."/>
            <person name="Conrad A.L."/>
            <person name="Dejesa L.C."/>
            <person name="Hao J."/>
            <person name="Honchak B.M."/>
            <person name="Karbach L.E."/>
            <person name="Kurdoglu A."/>
            <person name="Lahiri S."/>
            <person name="Mastrian S.D."/>
            <person name="Miyashita H."/>
            <person name="Page L."/>
            <person name="Ramakrishna P."/>
            <person name="Satoh S."/>
            <person name="Sattley W.M."/>
            <person name="Shimada Y."/>
            <person name="Taylor H.L."/>
            <person name="Tomo T."/>
            <person name="Tsuchiya T."/>
            <person name="Wang Z.T."/>
            <person name="Raymond J."/>
            <person name="Mimuro M."/>
            <person name="Blankenship R.E."/>
            <person name="Touchman J.W."/>
        </authorList>
    </citation>
    <scope>NUCLEOTIDE SEQUENCE [LARGE SCALE GENOMIC DNA]</scope>
    <source>
        <strain evidence="2">MBIC 11017</strain>
    </source>
</reference>
<dbReference type="EMBL" id="CP000828">
    <property type="protein sequence ID" value="ABW30942.1"/>
    <property type="molecule type" value="Genomic_DNA"/>
</dbReference>
<dbReference type="RefSeq" id="WP_012166144.1">
    <property type="nucleotide sequence ID" value="NC_009925.1"/>
</dbReference>
<evidence type="ECO:0000313" key="2">
    <source>
        <dbReference type="Proteomes" id="UP000000268"/>
    </source>
</evidence>
<dbReference type="HOGENOM" id="CLU_070296_0_0_3"/>
<dbReference type="AlphaFoldDB" id="B0C2Q4"/>
<evidence type="ECO:0008006" key="3">
    <source>
        <dbReference type="Google" id="ProtNLM"/>
    </source>
</evidence>
<sequence length="312" mass="35204">MNKFLLKLFKFASLQFLILAAIAFYYIQTHDQLAQKQYLAATIDKHALLKRQAKPRIIFVGGSNVAFGINSNFISSQLNHQPVNMGLHAALGLEYTLNEVEEKLASGDVVVVSLEYENFSNHLPDIPERLFNTIDNRFQNIKFVPYYYAPVMLDKGQLYLGGVIRNVISTLTGTYELDKTYKRVNFSPVGDMMANTGTPRDISKIKGTLEVTDSSIQTALRIIQEFDQVAKDKGAQVYFSYPPLAENVYKDNSEAIGEISAALKDSSELDFIDTSKEMALQVNYFFDSEYHLNQAGALFRAKHIVNRLSKKL</sequence>